<evidence type="ECO:0000259" key="1">
    <source>
        <dbReference type="Pfam" id="PF01833"/>
    </source>
</evidence>
<dbReference type="InterPro" id="IPR013783">
    <property type="entry name" value="Ig-like_fold"/>
</dbReference>
<dbReference type="InterPro" id="IPR014756">
    <property type="entry name" value="Ig_E-set"/>
</dbReference>
<comment type="caution">
    <text evidence="2">The sequence shown here is derived from an EMBL/GenBank/DDBJ whole genome shotgun (WGS) entry which is preliminary data.</text>
</comment>
<evidence type="ECO:0000313" key="2">
    <source>
        <dbReference type="EMBL" id="KKM92072.1"/>
    </source>
</evidence>
<organism evidence="2">
    <name type="scientific">marine sediment metagenome</name>
    <dbReference type="NCBI Taxonomy" id="412755"/>
    <lineage>
        <taxon>unclassified sequences</taxon>
        <taxon>metagenomes</taxon>
        <taxon>ecological metagenomes</taxon>
    </lineage>
</organism>
<accession>A0A0F9PFE3</accession>
<dbReference type="AlphaFoldDB" id="A0A0F9PFE3"/>
<gene>
    <name evidence="2" type="ORF">LCGC14_1222150</name>
</gene>
<proteinExistence type="predicted"/>
<dbReference type="EMBL" id="LAZR01006445">
    <property type="protein sequence ID" value="KKM92072.1"/>
    <property type="molecule type" value="Genomic_DNA"/>
</dbReference>
<protein>
    <recommendedName>
        <fullName evidence="1">IPT/TIG domain-containing protein</fullName>
    </recommendedName>
</protein>
<feature type="domain" description="IPT/TIG" evidence="1">
    <location>
        <begin position="48"/>
        <end position="117"/>
    </location>
</feature>
<name>A0A0F9PFE3_9ZZZZ</name>
<reference evidence="2" key="1">
    <citation type="journal article" date="2015" name="Nature">
        <title>Complex archaea that bridge the gap between prokaryotes and eukaryotes.</title>
        <authorList>
            <person name="Spang A."/>
            <person name="Saw J.H."/>
            <person name="Jorgensen S.L."/>
            <person name="Zaremba-Niedzwiedzka K."/>
            <person name="Martijn J."/>
            <person name="Lind A.E."/>
            <person name="van Eijk R."/>
            <person name="Schleper C."/>
            <person name="Guy L."/>
            <person name="Ettema T.J."/>
        </authorList>
    </citation>
    <scope>NUCLEOTIDE SEQUENCE</scope>
</reference>
<dbReference type="Pfam" id="PF01833">
    <property type="entry name" value="TIG"/>
    <property type="match status" value="1"/>
</dbReference>
<dbReference type="InterPro" id="IPR002909">
    <property type="entry name" value="IPT_dom"/>
</dbReference>
<dbReference type="Gene3D" id="2.60.40.10">
    <property type="entry name" value="Immunoglobulins"/>
    <property type="match status" value="1"/>
</dbReference>
<dbReference type="SUPFAM" id="SSF81296">
    <property type="entry name" value="E set domains"/>
    <property type="match status" value="1"/>
</dbReference>
<sequence>MKRNSRPNNIIRRRIQQGHHGNPGEHYIDAMKLTSITKNIFIQAFLSPYILKLIPNVAKEGDMITIEGDRFTNQDVVIIGNVTCPATYIDDKTLKFQVPKVEGGFQEVKVKQGDGTLSINKATLVVQPTISHVEQDGKHSDDGQPARFRLGSIATIKGTGLAPGLRVRVIDEDVSDSDIEFIDPHTVKFKVLRPVSTPPNAEFRMPMVNPFL</sequence>